<protein>
    <recommendedName>
        <fullName evidence="3">Jacalin-type lectin domain-containing protein</fullName>
    </recommendedName>
</protein>
<keyword evidence="1" id="KW-0732">Signal</keyword>
<dbReference type="SUPFAM" id="SSF51101">
    <property type="entry name" value="Mannose-binding lectins"/>
    <property type="match status" value="1"/>
</dbReference>
<proteinExistence type="predicted"/>
<evidence type="ECO:0000256" key="2">
    <source>
        <dbReference type="ARBA" id="ARBA00022734"/>
    </source>
</evidence>
<keyword evidence="2" id="KW-0430">Lectin</keyword>
<dbReference type="Pfam" id="PF01419">
    <property type="entry name" value="Jacalin"/>
    <property type="match status" value="1"/>
</dbReference>
<reference evidence="4" key="1">
    <citation type="submission" date="2025-08" db="UniProtKB">
        <authorList>
            <consortium name="Ensembl"/>
        </authorList>
    </citation>
    <scope>IDENTIFICATION</scope>
</reference>
<dbReference type="SMART" id="SM00915">
    <property type="entry name" value="Jacalin"/>
    <property type="match status" value="1"/>
</dbReference>
<dbReference type="Ensembl" id="ENSPLAT00000015067.1">
    <property type="protein sequence ID" value="ENSPLAP00000001245.1"/>
    <property type="gene ID" value="ENSPLAG00000002247.1"/>
</dbReference>
<dbReference type="Gene3D" id="2.100.10.30">
    <property type="entry name" value="Jacalin-like lectin domain"/>
    <property type="match status" value="1"/>
</dbReference>
<name>A0A3B3TJ38_9TELE</name>
<keyword evidence="5" id="KW-1185">Reference proteome</keyword>
<dbReference type="InterPro" id="IPR001229">
    <property type="entry name" value="Jacalin-like_lectin_dom"/>
</dbReference>
<dbReference type="InterPro" id="IPR052321">
    <property type="entry name" value="PolyBind_ProtTraffic"/>
</dbReference>
<evidence type="ECO:0000313" key="4">
    <source>
        <dbReference type="Ensembl" id="ENSPLAP00000001245.1"/>
    </source>
</evidence>
<dbReference type="GO" id="GO:0030246">
    <property type="term" value="F:carbohydrate binding"/>
    <property type="evidence" value="ECO:0007669"/>
    <property type="project" value="UniProtKB-KW"/>
</dbReference>
<dbReference type="AlphaFoldDB" id="A0A3B3TJ38"/>
<sequence length="162" mass="18112">RINPNSFSEMFSCLFLFADSHYSFSPSVGSGSGSSYSITGEGRITAIRAWEAWGNHVYGIQFCYGSVWSEIAGYTYNQPVEIKLFEDEKIIQVSGKHAHYIQSMILVTNKGRSLQVGQPSGNSFNMYPTHPDAELRFISGRYHGGLSAFQAHWAVLDQNQGW</sequence>
<dbReference type="STRING" id="48699.ENSPLAP00000001245"/>
<dbReference type="Proteomes" id="UP000261500">
    <property type="component" value="Unplaced"/>
</dbReference>
<evidence type="ECO:0000313" key="5">
    <source>
        <dbReference type="Proteomes" id="UP000261500"/>
    </source>
</evidence>
<reference evidence="4" key="2">
    <citation type="submission" date="2025-09" db="UniProtKB">
        <authorList>
            <consortium name="Ensembl"/>
        </authorList>
    </citation>
    <scope>IDENTIFICATION</scope>
</reference>
<dbReference type="PROSITE" id="PS51752">
    <property type="entry name" value="JACALIN_LECTIN"/>
    <property type="match status" value="1"/>
</dbReference>
<feature type="domain" description="Jacalin-type lectin" evidence="3">
    <location>
        <begin position="22"/>
        <end position="155"/>
    </location>
</feature>
<accession>A0A3B3TJ38</accession>
<organism evidence="4 5">
    <name type="scientific">Poecilia latipinna</name>
    <name type="common">sailfin molly</name>
    <dbReference type="NCBI Taxonomy" id="48699"/>
    <lineage>
        <taxon>Eukaryota</taxon>
        <taxon>Metazoa</taxon>
        <taxon>Chordata</taxon>
        <taxon>Craniata</taxon>
        <taxon>Vertebrata</taxon>
        <taxon>Euteleostomi</taxon>
        <taxon>Actinopterygii</taxon>
        <taxon>Neopterygii</taxon>
        <taxon>Teleostei</taxon>
        <taxon>Neoteleostei</taxon>
        <taxon>Acanthomorphata</taxon>
        <taxon>Ovalentaria</taxon>
        <taxon>Atherinomorphae</taxon>
        <taxon>Cyprinodontiformes</taxon>
        <taxon>Poeciliidae</taxon>
        <taxon>Poeciliinae</taxon>
        <taxon>Poecilia</taxon>
    </lineage>
</organism>
<evidence type="ECO:0000256" key="1">
    <source>
        <dbReference type="ARBA" id="ARBA00022729"/>
    </source>
</evidence>
<dbReference type="InterPro" id="IPR036404">
    <property type="entry name" value="Jacalin-like_lectin_dom_sf"/>
</dbReference>
<dbReference type="PANTHER" id="PTHR33589:SF3">
    <property type="entry name" value="ZYMOGEN GRANULE MEMBRANE PROTEIN 16-LIKE"/>
    <property type="match status" value="1"/>
</dbReference>
<evidence type="ECO:0000259" key="3">
    <source>
        <dbReference type="PROSITE" id="PS51752"/>
    </source>
</evidence>
<dbReference type="PANTHER" id="PTHR33589">
    <property type="entry name" value="OS11G0524900 PROTEIN"/>
    <property type="match status" value="1"/>
</dbReference>
<dbReference type="GeneTree" id="ENSGT00940000164478"/>